<dbReference type="GO" id="GO:0016740">
    <property type="term" value="F:transferase activity"/>
    <property type="evidence" value="ECO:0007669"/>
    <property type="project" value="UniProtKB-KW"/>
</dbReference>
<dbReference type="GO" id="GO:0009401">
    <property type="term" value="P:phosphoenolpyruvate-dependent sugar phosphotransferase system"/>
    <property type="evidence" value="ECO:0007669"/>
    <property type="project" value="UniProtKB-KW"/>
</dbReference>
<dbReference type="GO" id="GO:0046872">
    <property type="term" value="F:metal ion binding"/>
    <property type="evidence" value="ECO:0007669"/>
    <property type="project" value="UniProtKB-KW"/>
</dbReference>
<dbReference type="RefSeq" id="WP_005605041.1">
    <property type="nucleotide sequence ID" value="NZ_CP102283.1"/>
</dbReference>
<keyword evidence="1" id="KW-0813">Transport</keyword>
<dbReference type="Pfam" id="PF02255">
    <property type="entry name" value="PTS_IIA"/>
    <property type="match status" value="1"/>
</dbReference>
<name>C8NDX5_9LACT</name>
<dbReference type="PIRSF" id="PIRSF000699">
    <property type="entry name" value="PTS_IILac_III"/>
    <property type="match status" value="1"/>
</dbReference>
<evidence type="ECO:0000256" key="5">
    <source>
        <dbReference type="PIRSR" id="PIRSR000699-1"/>
    </source>
</evidence>
<organism evidence="8 9">
    <name type="scientific">Granulicatella adiacens ATCC 49175</name>
    <dbReference type="NCBI Taxonomy" id="638301"/>
    <lineage>
        <taxon>Bacteria</taxon>
        <taxon>Bacillati</taxon>
        <taxon>Bacillota</taxon>
        <taxon>Bacilli</taxon>
        <taxon>Lactobacillales</taxon>
        <taxon>Carnobacteriaceae</taxon>
        <taxon>Granulicatella</taxon>
    </lineage>
</organism>
<dbReference type="Gene3D" id="1.20.58.80">
    <property type="entry name" value="Phosphotransferase system, lactose/cellobiose-type IIA subunit"/>
    <property type="match status" value="1"/>
</dbReference>
<feature type="active site" description="Tele-phosphohistidine intermediate" evidence="5">
    <location>
        <position position="77"/>
    </location>
</feature>
<dbReference type="PANTHER" id="PTHR34382">
    <property type="entry name" value="PTS SYSTEM N,N'-DIACETYLCHITOBIOSE-SPECIFIC EIIA COMPONENT"/>
    <property type="match status" value="1"/>
</dbReference>
<evidence type="ECO:0000256" key="7">
    <source>
        <dbReference type="PROSITE-ProRule" id="PRU00418"/>
    </source>
</evidence>
<sequence>MTEEMELICFQLIANSGAAKSSFVEAIQLAKKGSFEDANAKLVEAEEAFVEAHKIHAELIQKEAGGEKTEFSLLFMHAEDQMASTEIVQLLAKELIELYCDKYAQ</sequence>
<accession>C8NDX5</accession>
<evidence type="ECO:0000256" key="6">
    <source>
        <dbReference type="PIRSR" id="PIRSR000699-2"/>
    </source>
</evidence>
<keyword evidence="6" id="KW-0479">Metal-binding</keyword>
<dbReference type="AlphaFoldDB" id="C8NDX5"/>
<evidence type="ECO:0000256" key="2">
    <source>
        <dbReference type="ARBA" id="ARBA00022597"/>
    </source>
</evidence>
<keyword evidence="3 8" id="KW-0808">Transferase</keyword>
<evidence type="ECO:0000313" key="8">
    <source>
        <dbReference type="EMBL" id="EEW38127.1"/>
    </source>
</evidence>
<dbReference type="InterPro" id="IPR036542">
    <property type="entry name" value="PTS_IIA_lac/cel_sf"/>
</dbReference>
<evidence type="ECO:0000256" key="1">
    <source>
        <dbReference type="ARBA" id="ARBA00022448"/>
    </source>
</evidence>
<reference evidence="8 9" key="1">
    <citation type="submission" date="2009-08" db="EMBL/GenBank/DDBJ databases">
        <authorList>
            <person name="Muzny D."/>
            <person name="Qin X."/>
            <person name="Deng J."/>
            <person name="Jiang H."/>
            <person name="Liu Y."/>
            <person name="Qu J."/>
            <person name="Song X.-Z."/>
            <person name="Zhang L."/>
            <person name="Thornton R."/>
            <person name="Coyle M."/>
            <person name="Francisco L."/>
            <person name="Jackson L."/>
            <person name="Javaid M."/>
            <person name="Korchina V."/>
            <person name="Kovar C."/>
            <person name="Mata R."/>
            <person name="Mathew T."/>
            <person name="Ngo R."/>
            <person name="Nguyen L."/>
            <person name="Nguyen N."/>
            <person name="Okwuonu G."/>
            <person name="Ongeri F."/>
            <person name="Pham C."/>
            <person name="Simmons D."/>
            <person name="Wilczek-Boney K."/>
            <person name="Hale W."/>
            <person name="Jakkamsetti A."/>
            <person name="Pham P."/>
            <person name="Ruth R."/>
            <person name="San Lucas F."/>
            <person name="Warren J."/>
            <person name="Zhang J."/>
            <person name="Zhao Z."/>
            <person name="Zhou C."/>
            <person name="Zhu D."/>
            <person name="Lee S."/>
            <person name="Bess C."/>
            <person name="Blankenburg K."/>
            <person name="Forbes L."/>
            <person name="Fu Q."/>
            <person name="Gubbala S."/>
            <person name="Hirani K."/>
            <person name="Jayaseelan J.C."/>
            <person name="Lara F."/>
            <person name="Munidasa M."/>
            <person name="Palculict T."/>
            <person name="Patil S."/>
            <person name="Pu L.-L."/>
            <person name="Saada N."/>
            <person name="Tang L."/>
            <person name="Weissenberger G."/>
            <person name="Zhu Y."/>
            <person name="Hemphill L."/>
            <person name="Shang Y."/>
            <person name="Youmans B."/>
            <person name="Ayvaz T."/>
            <person name="Ross M."/>
            <person name="Santibanez J."/>
            <person name="Aqrawi P."/>
            <person name="Gross S."/>
            <person name="Joshi V."/>
            <person name="Fowler G."/>
            <person name="Nazareth L."/>
            <person name="Reid J."/>
            <person name="Worley K."/>
            <person name="Petrosino J."/>
            <person name="Highlander S."/>
            <person name="Gibbs R."/>
        </authorList>
    </citation>
    <scope>NUCLEOTIDE SEQUENCE [LARGE SCALE GENOMIC DNA]</scope>
    <source>
        <strain evidence="8 9">ATCC 49175</strain>
    </source>
</reference>
<dbReference type="SUPFAM" id="SSF46973">
    <property type="entry name" value="Enzyme IIa from lactose specific PTS, IIa-lac"/>
    <property type="match status" value="1"/>
</dbReference>
<dbReference type="EC" id="2.7.1.-" evidence="8"/>
<dbReference type="GeneID" id="78411613"/>
<protein>
    <submittedName>
        <fullName evidence="8">Lichenan-specific phosphotransferase enzyme IIA component</fullName>
        <ecNumber evidence="8">2.7.1.-</ecNumber>
    </submittedName>
</protein>
<keyword evidence="2" id="KW-0762">Sugar transport</keyword>
<keyword evidence="9" id="KW-1185">Reference proteome</keyword>
<dbReference type="CDD" id="cd00215">
    <property type="entry name" value="PTS_IIA_lac"/>
    <property type="match status" value="1"/>
</dbReference>
<proteinExistence type="predicted"/>
<evidence type="ECO:0000313" key="9">
    <source>
        <dbReference type="Proteomes" id="UP000005926"/>
    </source>
</evidence>
<dbReference type="HOGENOM" id="CLU_152490_0_0_9"/>
<feature type="modified residue" description="Phosphohistidine; by HPr" evidence="7">
    <location>
        <position position="77"/>
    </location>
</feature>
<dbReference type="PANTHER" id="PTHR34382:SF10">
    <property type="entry name" value="PTS SYSTEM OLIGO-BETA-MANNOSIDE-SPECIFIC EIIA COMPONENT"/>
    <property type="match status" value="1"/>
</dbReference>
<comment type="cofactor">
    <cofactor evidence="6">
        <name>Mg(2+)</name>
        <dbReference type="ChEBI" id="CHEBI:18420"/>
    </cofactor>
    <text evidence="6">Binds 1 Mg(2+) ion per trimer.</text>
</comment>
<dbReference type="EMBL" id="ACKZ01000007">
    <property type="protein sequence ID" value="EEW38127.1"/>
    <property type="molecule type" value="Genomic_DNA"/>
</dbReference>
<comment type="caution">
    <text evidence="8">The sequence shown here is derived from an EMBL/GenBank/DDBJ whole genome shotgun (WGS) entry which is preliminary data.</text>
</comment>
<keyword evidence="4" id="KW-0598">Phosphotransferase system</keyword>
<evidence type="ECO:0000256" key="3">
    <source>
        <dbReference type="ARBA" id="ARBA00022679"/>
    </source>
</evidence>
<dbReference type="PROSITE" id="PS51095">
    <property type="entry name" value="PTS_EIIA_TYPE_3"/>
    <property type="match status" value="1"/>
</dbReference>
<dbReference type="STRING" id="638301.HMPREF0444_0120"/>
<dbReference type="InterPro" id="IPR003188">
    <property type="entry name" value="PTS_IIA_lac/cel"/>
</dbReference>
<keyword evidence="6" id="KW-0460">Magnesium</keyword>
<dbReference type="Proteomes" id="UP000005926">
    <property type="component" value="Unassembled WGS sequence"/>
</dbReference>
<dbReference type="eggNOG" id="COG1447">
    <property type="taxonomic scope" value="Bacteria"/>
</dbReference>
<gene>
    <name evidence="8" type="primary">licA</name>
    <name evidence="8" type="ORF">HMPREF0444_0120</name>
</gene>
<evidence type="ECO:0000256" key="4">
    <source>
        <dbReference type="ARBA" id="ARBA00022683"/>
    </source>
</evidence>
<feature type="binding site" evidence="6">
    <location>
        <position position="80"/>
    </location>
    <ligand>
        <name>Mg(2+)</name>
        <dbReference type="ChEBI" id="CHEBI:18420"/>
        <note>ligand shared between all trimeric partners</note>
    </ligand>
</feature>